<dbReference type="EMBL" id="JAPWTJ010000321">
    <property type="protein sequence ID" value="KAJ8979690.1"/>
    <property type="molecule type" value="Genomic_DNA"/>
</dbReference>
<reference evidence="2" key="1">
    <citation type="journal article" date="2023" name="Insect Mol. Biol.">
        <title>Genome sequencing provides insights into the evolution of gene families encoding plant cell wall-degrading enzymes in longhorned beetles.</title>
        <authorList>
            <person name="Shin N.R."/>
            <person name="Okamura Y."/>
            <person name="Kirsch R."/>
            <person name="Pauchet Y."/>
        </authorList>
    </citation>
    <scope>NUCLEOTIDE SEQUENCE</scope>
    <source>
        <strain evidence="2">MMC_N1</strain>
    </source>
</reference>
<organism evidence="2 3">
    <name type="scientific">Molorchus minor</name>
    <dbReference type="NCBI Taxonomy" id="1323400"/>
    <lineage>
        <taxon>Eukaryota</taxon>
        <taxon>Metazoa</taxon>
        <taxon>Ecdysozoa</taxon>
        <taxon>Arthropoda</taxon>
        <taxon>Hexapoda</taxon>
        <taxon>Insecta</taxon>
        <taxon>Pterygota</taxon>
        <taxon>Neoptera</taxon>
        <taxon>Endopterygota</taxon>
        <taxon>Coleoptera</taxon>
        <taxon>Polyphaga</taxon>
        <taxon>Cucujiformia</taxon>
        <taxon>Chrysomeloidea</taxon>
        <taxon>Cerambycidae</taxon>
        <taxon>Lamiinae</taxon>
        <taxon>Monochamini</taxon>
        <taxon>Molorchus</taxon>
    </lineage>
</organism>
<evidence type="ECO:0000313" key="2">
    <source>
        <dbReference type="EMBL" id="KAJ8979690.1"/>
    </source>
</evidence>
<sequence>MVRSNSGRLPNGRRWTVRDKARSSTDQALGCTSIEEHIFSCPPIRTLKCFSINIIRLWNGQTRIRAFKIRRRAGRTWKRLIAAIT</sequence>
<name>A0ABQ9JN72_9CUCU</name>
<feature type="region of interest" description="Disordered" evidence="1">
    <location>
        <begin position="1"/>
        <end position="20"/>
    </location>
</feature>
<evidence type="ECO:0000256" key="1">
    <source>
        <dbReference type="SAM" id="MobiDB-lite"/>
    </source>
</evidence>
<gene>
    <name evidence="2" type="ORF">NQ317_000974</name>
</gene>
<protein>
    <submittedName>
        <fullName evidence="2">Uncharacterized protein</fullName>
    </submittedName>
</protein>
<dbReference type="Proteomes" id="UP001162164">
    <property type="component" value="Unassembled WGS sequence"/>
</dbReference>
<evidence type="ECO:0000313" key="3">
    <source>
        <dbReference type="Proteomes" id="UP001162164"/>
    </source>
</evidence>
<accession>A0ABQ9JN72</accession>
<comment type="caution">
    <text evidence="2">The sequence shown here is derived from an EMBL/GenBank/DDBJ whole genome shotgun (WGS) entry which is preliminary data.</text>
</comment>
<keyword evidence="3" id="KW-1185">Reference proteome</keyword>
<proteinExistence type="predicted"/>